<dbReference type="SUPFAM" id="SSF48452">
    <property type="entry name" value="TPR-like"/>
    <property type="match status" value="1"/>
</dbReference>
<protein>
    <submittedName>
        <fullName evidence="2">ATP-dependent transcriptional regulator</fullName>
    </submittedName>
</protein>
<gene>
    <name evidence="2" type="ORF">NCTC13071_00386</name>
</gene>
<organism evidence="2 3">
    <name type="scientific">Segatella oris</name>
    <dbReference type="NCBI Taxonomy" id="28135"/>
    <lineage>
        <taxon>Bacteria</taxon>
        <taxon>Pseudomonadati</taxon>
        <taxon>Bacteroidota</taxon>
        <taxon>Bacteroidia</taxon>
        <taxon>Bacteroidales</taxon>
        <taxon>Prevotellaceae</taxon>
        <taxon>Segatella</taxon>
    </lineage>
</organism>
<proteinExistence type="predicted"/>
<evidence type="ECO:0000313" key="2">
    <source>
        <dbReference type="EMBL" id="VEH14410.1"/>
    </source>
</evidence>
<sequence length="528" mass="61048">MRKLHLIILIISLFVAGCSTKSTRNAFLMHVDSLQRTNPDSAFNLLYENNTLFTTPEDKAYYSLLYCETFLKKPLLFQTNQTIDTLINYYRQQDESTLLARALLCKSINQHKHGYYKEALTNAIAAEQHTANSDKYQQCFTKLQLGSINLANGCYQRALQQFKEARQSARAFKRNQPLIAQCYLYESHAHKRLRHADSTMLCLKQALPLIDKTDHHTYAEAMTSIGEWYLDHQDDAHAGAYLTQAYPLDDSYHAAMAIGNLWQRKGKTAMAEDYWYQAANASDHETRMAALDSLLKFKPDNTFLLQEYRRATKEAPHINTDEIAQLQADYEHATLQKRAYQRINALLLGIICLAFLAITGHRHYKNKLKTLRHSLNNVNAQYVQYLEEYQQARSKISLLEKRIAHYQDDRKAPEKWNIENEMLTSACVFSLHRLASRGQMAPESNWHELSRLIVNHDTPLIKLLNHSDLNAKERHICMLIRLRFIPSELSALLGISPQSVTNMRQRLLQKLFHEKGGAKDFDEKIRAI</sequence>
<dbReference type="PROSITE" id="PS51257">
    <property type="entry name" value="PROKAR_LIPOPROTEIN"/>
    <property type="match status" value="1"/>
</dbReference>
<dbReference type="Proteomes" id="UP000274578">
    <property type="component" value="Chromosome 1"/>
</dbReference>
<reference evidence="2 3" key="1">
    <citation type="submission" date="2018-12" db="EMBL/GenBank/DDBJ databases">
        <authorList>
            <consortium name="Pathogen Informatics"/>
        </authorList>
    </citation>
    <scope>NUCLEOTIDE SEQUENCE [LARGE SCALE GENOMIC DNA]</scope>
    <source>
        <strain evidence="2 3">NCTC13071</strain>
    </source>
</reference>
<dbReference type="EMBL" id="LR134384">
    <property type="protein sequence ID" value="VEH14410.1"/>
    <property type="molecule type" value="Genomic_DNA"/>
</dbReference>
<dbReference type="RefSeq" id="WP_026285902.1">
    <property type="nucleotide sequence ID" value="NZ_LR134384.1"/>
</dbReference>
<evidence type="ECO:0000313" key="3">
    <source>
        <dbReference type="Proteomes" id="UP000274578"/>
    </source>
</evidence>
<feature type="coiled-coil region" evidence="1">
    <location>
        <begin position="323"/>
        <end position="409"/>
    </location>
</feature>
<keyword evidence="1" id="KW-0175">Coiled coil</keyword>
<dbReference type="KEGG" id="poc:NCTC13071_00386"/>
<name>A0A448L3A2_9BACT</name>
<dbReference type="AlphaFoldDB" id="A0A448L3A2"/>
<evidence type="ECO:0000256" key="1">
    <source>
        <dbReference type="SAM" id="Coils"/>
    </source>
</evidence>
<accession>A0A448L3A2</accession>
<dbReference type="Gene3D" id="1.25.40.10">
    <property type="entry name" value="Tetratricopeptide repeat domain"/>
    <property type="match status" value="1"/>
</dbReference>
<dbReference type="GeneID" id="85011298"/>
<dbReference type="InterPro" id="IPR011990">
    <property type="entry name" value="TPR-like_helical_dom_sf"/>
</dbReference>